<dbReference type="InterPro" id="IPR036638">
    <property type="entry name" value="HLH_DNA-bd_sf"/>
</dbReference>
<keyword evidence="2" id="KW-0805">Transcription regulation</keyword>
<dbReference type="InterPro" id="IPR011598">
    <property type="entry name" value="bHLH_dom"/>
</dbReference>
<dbReference type="Gene3D" id="3.40.50.150">
    <property type="entry name" value="Vaccinia Virus protein VP39"/>
    <property type="match status" value="1"/>
</dbReference>
<evidence type="ECO:0000256" key="2">
    <source>
        <dbReference type="ARBA" id="ARBA00023015"/>
    </source>
</evidence>
<dbReference type="SMART" id="SM00511">
    <property type="entry name" value="ORANGE"/>
    <property type="match status" value="1"/>
</dbReference>
<dbReference type="Gene3D" id="4.10.280.10">
    <property type="entry name" value="Helix-loop-helix DNA-binding domain"/>
    <property type="match status" value="1"/>
</dbReference>
<sequence length="865" mass="97565">MIWIEIRDPAQVRVAPGSANVTRRMLADPGRVACAVHAPSTRPLIVSSRTTIKSNNATGYDFVESFPTLRRTPFFNYHFLPQLVCAVRPYYVRHTNDIWPTRSPTVGNEGMLLGNLKYLKIGRFTLEKETVRISLSTPAGAAKDEEGGFVCKGSCPNPKTNCTPMHPIEESQPPLSPSTYLIVPLPIERVEEHVLGERSHDSVVLLRRFLSTKKTQKIALHNFLADFPTFGLRKRDFGWICGIGAAREMLRSLLTSLGDMIGKFKEEMTQVSAGEGGTRWGTGVKLYVSYRKMYFSHLGVFFTLGTCLLSLGRHFWDRLAKGDGECGEPLVGEGRSIAGVHPRTKHELKTRSTKRAGNESERGRPRERRREGSCTRSLGLRPTHTPGAAIKASPYHFPLHSEPHCCSAHSACSVPSVMSYEMLSVEEPQPISRTYQYRKVMKPMLERKRRARINRCLDELKELMVTALQSEGENVSKLEKADILELTVRHLHKLRRQQRLSANPVIDADRFRAGYTHCANEVSRCLASIPHVDVQLGTKLMTHLGHRLNEMDKVSPLVIQVSSPYTPPGSPTPEGITNVYAMPLTPASSTSSRHAPSPNQPMDCSTAGLLKVAQKTEDNEDNILDVGSGDGAVTLELLLPRLKRFKKLVGVDVSEKMLQFARNRSQTSPKVDFVCLDIASVRIPQQFAQHFDHIFSFYCLNWICEERQPQTLKNLFDMLRPGGDALLTAAVHNAVYNLHERMGQSEKWKSDLTNFKQYISPYYFWSDADNKLRQLLENTSFVVRACKIVERSFIFPNMDNFSNWIASVNPYFQTLPDNKRHKYIYDYLEEIKKSELITTEVSTDGTGEEKILYNYTMVVAGISKL</sequence>
<dbReference type="SMART" id="SM00353">
    <property type="entry name" value="HLH"/>
    <property type="match status" value="1"/>
</dbReference>
<keyword evidence="10" id="KW-1185">Reference proteome</keyword>
<evidence type="ECO:0000256" key="6">
    <source>
        <dbReference type="SAM" id="MobiDB-lite"/>
    </source>
</evidence>
<feature type="compositionally biased region" description="Basic and acidic residues" evidence="6">
    <location>
        <begin position="345"/>
        <end position="373"/>
    </location>
</feature>
<dbReference type="FunFam" id="4.10.280.10:FF:000072">
    <property type="entry name" value="enhancer of split mgamma protein-like"/>
    <property type="match status" value="1"/>
</dbReference>
<evidence type="ECO:0000256" key="5">
    <source>
        <dbReference type="ARBA" id="ARBA00023242"/>
    </source>
</evidence>
<reference evidence="9" key="2">
    <citation type="submission" date="2021-08" db="EMBL/GenBank/DDBJ databases">
        <authorList>
            <person name="Eriksson T."/>
        </authorList>
    </citation>
    <scope>NUCLEOTIDE SEQUENCE</scope>
    <source>
        <strain evidence="9">Stoneville</strain>
        <tissue evidence="9">Whole head</tissue>
    </source>
</reference>
<dbReference type="SUPFAM" id="SSF53335">
    <property type="entry name" value="S-adenosyl-L-methionine-dependent methyltransferases"/>
    <property type="match status" value="1"/>
</dbReference>
<dbReference type="GO" id="GO:0046983">
    <property type="term" value="F:protein dimerization activity"/>
    <property type="evidence" value="ECO:0007669"/>
    <property type="project" value="InterPro"/>
</dbReference>
<accession>A0A8J6HC03</accession>
<evidence type="ECO:0000259" key="7">
    <source>
        <dbReference type="PROSITE" id="PS50888"/>
    </source>
</evidence>
<evidence type="ECO:0000259" key="8">
    <source>
        <dbReference type="PROSITE" id="PS51054"/>
    </source>
</evidence>
<feature type="domain" description="Orange" evidence="8">
    <location>
        <begin position="511"/>
        <end position="544"/>
    </location>
</feature>
<dbReference type="InterPro" id="IPR003650">
    <property type="entry name" value="Orange_dom"/>
</dbReference>
<dbReference type="InterPro" id="IPR029063">
    <property type="entry name" value="SAM-dependent_MTases_sf"/>
</dbReference>
<dbReference type="CDD" id="cd02440">
    <property type="entry name" value="AdoMet_MTases"/>
    <property type="match status" value="1"/>
</dbReference>
<gene>
    <name evidence="9" type="ORF">GEV33_011189</name>
</gene>
<comment type="subcellular location">
    <subcellularLocation>
        <location evidence="1">Nucleus</location>
    </subcellularLocation>
</comment>
<protein>
    <submittedName>
        <fullName evidence="9">Uncharacterized protein</fullName>
    </submittedName>
</protein>
<evidence type="ECO:0000313" key="9">
    <source>
        <dbReference type="EMBL" id="KAH0811602.1"/>
    </source>
</evidence>
<dbReference type="Proteomes" id="UP000719412">
    <property type="component" value="Unassembled WGS sequence"/>
</dbReference>
<dbReference type="PANTHER" id="PTHR10985">
    <property type="entry name" value="BASIC HELIX-LOOP-HELIX TRANSCRIPTION FACTOR, HES-RELATED"/>
    <property type="match status" value="1"/>
</dbReference>
<name>A0A8J6HC03_TENMO</name>
<dbReference type="GO" id="GO:0003677">
    <property type="term" value="F:DNA binding"/>
    <property type="evidence" value="ECO:0007669"/>
    <property type="project" value="UniProtKB-KW"/>
</dbReference>
<keyword evidence="5" id="KW-0539">Nucleus</keyword>
<dbReference type="GO" id="GO:0006355">
    <property type="term" value="P:regulation of DNA-templated transcription"/>
    <property type="evidence" value="ECO:0007669"/>
    <property type="project" value="InterPro"/>
</dbReference>
<keyword evidence="3" id="KW-0238">DNA-binding</keyword>
<dbReference type="AlphaFoldDB" id="A0A8J6HC03"/>
<keyword evidence="4" id="KW-0804">Transcription</keyword>
<evidence type="ECO:0000313" key="10">
    <source>
        <dbReference type="Proteomes" id="UP000719412"/>
    </source>
</evidence>
<dbReference type="InterPro" id="IPR050370">
    <property type="entry name" value="HES_HEY"/>
</dbReference>
<comment type="caution">
    <text evidence="9">The sequence shown here is derived from an EMBL/GenBank/DDBJ whole genome shotgun (WGS) entry which is preliminary data.</text>
</comment>
<dbReference type="EMBL" id="JABDTM020026695">
    <property type="protein sequence ID" value="KAH0811602.1"/>
    <property type="molecule type" value="Genomic_DNA"/>
</dbReference>
<dbReference type="InterPro" id="IPR041698">
    <property type="entry name" value="Methyltransf_25"/>
</dbReference>
<feature type="region of interest" description="Disordered" evidence="6">
    <location>
        <begin position="333"/>
        <end position="385"/>
    </location>
</feature>
<evidence type="ECO:0000256" key="3">
    <source>
        <dbReference type="ARBA" id="ARBA00023125"/>
    </source>
</evidence>
<evidence type="ECO:0000256" key="1">
    <source>
        <dbReference type="ARBA" id="ARBA00004123"/>
    </source>
</evidence>
<dbReference type="GO" id="GO:0005634">
    <property type="term" value="C:nucleus"/>
    <property type="evidence" value="ECO:0007669"/>
    <property type="project" value="UniProtKB-SubCell"/>
</dbReference>
<dbReference type="CDD" id="cd19741">
    <property type="entry name" value="bHLH-O_ESMB_like"/>
    <property type="match status" value="1"/>
</dbReference>
<reference evidence="9" key="1">
    <citation type="journal article" date="2020" name="J Insects Food Feed">
        <title>The yellow mealworm (Tenebrio molitor) genome: a resource for the emerging insects as food and feed industry.</title>
        <authorList>
            <person name="Eriksson T."/>
            <person name="Andere A."/>
            <person name="Kelstrup H."/>
            <person name="Emery V."/>
            <person name="Picard C."/>
        </authorList>
    </citation>
    <scope>NUCLEOTIDE SEQUENCE</scope>
    <source>
        <strain evidence="9">Stoneville</strain>
        <tissue evidence="9">Whole head</tissue>
    </source>
</reference>
<dbReference type="PROSITE" id="PS50888">
    <property type="entry name" value="BHLH"/>
    <property type="match status" value="1"/>
</dbReference>
<dbReference type="Pfam" id="PF07527">
    <property type="entry name" value="Hairy_orange"/>
    <property type="match status" value="1"/>
</dbReference>
<dbReference type="Pfam" id="PF00010">
    <property type="entry name" value="HLH"/>
    <property type="match status" value="1"/>
</dbReference>
<organism evidence="9 10">
    <name type="scientific">Tenebrio molitor</name>
    <name type="common">Yellow mealworm beetle</name>
    <dbReference type="NCBI Taxonomy" id="7067"/>
    <lineage>
        <taxon>Eukaryota</taxon>
        <taxon>Metazoa</taxon>
        <taxon>Ecdysozoa</taxon>
        <taxon>Arthropoda</taxon>
        <taxon>Hexapoda</taxon>
        <taxon>Insecta</taxon>
        <taxon>Pterygota</taxon>
        <taxon>Neoptera</taxon>
        <taxon>Endopterygota</taxon>
        <taxon>Coleoptera</taxon>
        <taxon>Polyphaga</taxon>
        <taxon>Cucujiformia</taxon>
        <taxon>Tenebrionidae</taxon>
        <taxon>Tenebrio</taxon>
    </lineage>
</organism>
<dbReference type="Pfam" id="PF13649">
    <property type="entry name" value="Methyltransf_25"/>
    <property type="match status" value="1"/>
</dbReference>
<evidence type="ECO:0000256" key="4">
    <source>
        <dbReference type="ARBA" id="ARBA00023163"/>
    </source>
</evidence>
<dbReference type="Gene3D" id="6.10.250.980">
    <property type="match status" value="1"/>
</dbReference>
<dbReference type="SUPFAM" id="SSF158457">
    <property type="entry name" value="Orange domain-like"/>
    <property type="match status" value="1"/>
</dbReference>
<dbReference type="SUPFAM" id="SSF47459">
    <property type="entry name" value="HLH, helix-loop-helix DNA-binding domain"/>
    <property type="match status" value="1"/>
</dbReference>
<dbReference type="PROSITE" id="PS51054">
    <property type="entry name" value="ORANGE"/>
    <property type="match status" value="1"/>
</dbReference>
<proteinExistence type="predicted"/>
<feature type="domain" description="BHLH" evidence="7">
    <location>
        <begin position="437"/>
        <end position="494"/>
    </location>
</feature>